<evidence type="ECO:0000256" key="2">
    <source>
        <dbReference type="ARBA" id="ARBA00023026"/>
    </source>
</evidence>
<gene>
    <name evidence="6" type="ORF">CcCBS67573_g04524</name>
</gene>
<dbReference type="AlphaFoldDB" id="A0A507FCY2"/>
<feature type="compositionally biased region" description="Low complexity" evidence="3">
    <location>
        <begin position="357"/>
        <end position="377"/>
    </location>
</feature>
<dbReference type="PANTHER" id="PTHR34997">
    <property type="entry name" value="AM15"/>
    <property type="match status" value="1"/>
</dbReference>
<dbReference type="InterPro" id="IPR036779">
    <property type="entry name" value="LysM_dom_sf"/>
</dbReference>
<evidence type="ECO:0000256" key="3">
    <source>
        <dbReference type="SAM" id="MobiDB-lite"/>
    </source>
</evidence>
<evidence type="ECO:0000259" key="5">
    <source>
        <dbReference type="PROSITE" id="PS51782"/>
    </source>
</evidence>
<dbReference type="GO" id="GO:0008061">
    <property type="term" value="F:chitin binding"/>
    <property type="evidence" value="ECO:0007669"/>
    <property type="project" value="UniProtKB-KW"/>
</dbReference>
<protein>
    <recommendedName>
        <fullName evidence="5">LysM domain-containing protein</fullName>
    </recommendedName>
</protein>
<organism evidence="6 7">
    <name type="scientific">Chytriomyces confervae</name>
    <dbReference type="NCBI Taxonomy" id="246404"/>
    <lineage>
        <taxon>Eukaryota</taxon>
        <taxon>Fungi</taxon>
        <taxon>Fungi incertae sedis</taxon>
        <taxon>Chytridiomycota</taxon>
        <taxon>Chytridiomycota incertae sedis</taxon>
        <taxon>Chytridiomycetes</taxon>
        <taxon>Chytridiales</taxon>
        <taxon>Chytriomycetaceae</taxon>
        <taxon>Chytriomyces</taxon>
    </lineage>
</organism>
<feature type="domain" description="LysM" evidence="5">
    <location>
        <begin position="200"/>
        <end position="244"/>
    </location>
</feature>
<name>A0A507FCY2_9FUNG</name>
<dbReference type="STRING" id="246404.A0A507FCY2"/>
<dbReference type="PROSITE" id="PS51782">
    <property type="entry name" value="LYSM"/>
    <property type="match status" value="1"/>
</dbReference>
<evidence type="ECO:0000256" key="4">
    <source>
        <dbReference type="SAM" id="SignalP"/>
    </source>
</evidence>
<reference evidence="6 7" key="1">
    <citation type="journal article" date="2019" name="Sci. Rep.">
        <title>Comparative genomics of chytrid fungi reveal insights into the obligate biotrophic and pathogenic lifestyle of Synchytrium endobioticum.</title>
        <authorList>
            <person name="van de Vossenberg B.T.L.H."/>
            <person name="Warris S."/>
            <person name="Nguyen H.D.T."/>
            <person name="van Gent-Pelzer M.P.E."/>
            <person name="Joly D.L."/>
            <person name="van de Geest H.C."/>
            <person name="Bonants P.J.M."/>
            <person name="Smith D.S."/>
            <person name="Levesque C.A."/>
            <person name="van der Lee T.A.J."/>
        </authorList>
    </citation>
    <scope>NUCLEOTIDE SEQUENCE [LARGE SCALE GENOMIC DNA]</scope>
    <source>
        <strain evidence="6 7">CBS 675.73</strain>
    </source>
</reference>
<feature type="compositionally biased region" description="Low complexity" evidence="3">
    <location>
        <begin position="271"/>
        <end position="331"/>
    </location>
</feature>
<dbReference type="InterPro" id="IPR052210">
    <property type="entry name" value="LysM1-like"/>
</dbReference>
<accession>A0A507FCY2</accession>
<feature type="signal peptide" evidence="4">
    <location>
        <begin position="1"/>
        <end position="35"/>
    </location>
</feature>
<evidence type="ECO:0000313" key="6">
    <source>
        <dbReference type="EMBL" id="TPX74201.1"/>
    </source>
</evidence>
<dbReference type="InterPro" id="IPR018392">
    <property type="entry name" value="LysM"/>
</dbReference>
<feature type="compositionally biased region" description="Pro residues" evidence="3">
    <location>
        <begin position="378"/>
        <end position="463"/>
    </location>
</feature>
<dbReference type="PANTHER" id="PTHR34997:SF1">
    <property type="entry name" value="PEPTIDOGLYCAN-BINDING LYSIN DOMAIN"/>
    <property type="match status" value="1"/>
</dbReference>
<keyword evidence="7" id="KW-1185">Reference proteome</keyword>
<keyword evidence="1" id="KW-0147">Chitin-binding</keyword>
<dbReference type="Proteomes" id="UP000320333">
    <property type="component" value="Unassembled WGS sequence"/>
</dbReference>
<comment type="caution">
    <text evidence="6">The sequence shown here is derived from an EMBL/GenBank/DDBJ whole genome shotgun (WGS) entry which is preliminary data.</text>
</comment>
<sequence length="589" mass="60536">MHSHRHTFTATVCRTPALRLIHLLPLLHIFQGASAALLGHPVPGLDAVSAENVQYCPTTFRVQNAEGMLCSSVIAALGVSMETLMDLNPSLDCSNKIPYNSYLCSSIPTATSKSPTVNCLLAYKLQDNEACPSIQNAFSLDSTAFALLNPQMDCSNLPGMKSKGEPICVEGTLSSYPDHIVGGPSKNDSFVVSESAACTRYATVASSTACIDISEKSQISITQLESLNTGLNCWGLKQNQTLCIELGAVPPASSAVSISSATTTTIVSTISSSTSSTASVPSSQSTVRVASSPSEQGKESSSPPPSSELLPSPSPSLASQPSPLPERLVSPSPSPEPEPSPSISLPAQPQPSPFPDAQPTSSPAPQASPSPAAQASPSPAPQASPPPAPQPSPSPAPQPSPSPPQPQPSPSPEPQPSPSPAAQPSPPPAPQPSPQPAPSPAPQPSPVPQPAPSPAPQPAPAPIVIPVQQGKGPGSGGVFDVSWHWFQGNSLDCDGSITAEQYNTGFYAGAQDIPALCGQKATFVYNGNSVTVTYAWMTGGGFAYHELSAQAFAQLIGSNAKASSAMRSEDFQKAINDPGRVNAVCNGPC</sequence>
<dbReference type="Gene3D" id="3.10.350.10">
    <property type="entry name" value="LysM domain"/>
    <property type="match status" value="2"/>
</dbReference>
<proteinExistence type="predicted"/>
<keyword evidence="4" id="KW-0732">Signal</keyword>
<dbReference type="OrthoDB" id="5985073at2759"/>
<evidence type="ECO:0000313" key="7">
    <source>
        <dbReference type="Proteomes" id="UP000320333"/>
    </source>
</evidence>
<dbReference type="EMBL" id="QEAP01000138">
    <property type="protein sequence ID" value="TPX74201.1"/>
    <property type="molecule type" value="Genomic_DNA"/>
</dbReference>
<keyword evidence="2" id="KW-0843">Virulence</keyword>
<feature type="region of interest" description="Disordered" evidence="3">
    <location>
        <begin position="271"/>
        <end position="465"/>
    </location>
</feature>
<dbReference type="Pfam" id="PF01476">
    <property type="entry name" value="LysM"/>
    <property type="match status" value="1"/>
</dbReference>
<feature type="chain" id="PRO_5021287322" description="LysM domain-containing protein" evidence="4">
    <location>
        <begin position="36"/>
        <end position="589"/>
    </location>
</feature>
<evidence type="ECO:0000256" key="1">
    <source>
        <dbReference type="ARBA" id="ARBA00022669"/>
    </source>
</evidence>